<evidence type="ECO:0000313" key="2">
    <source>
        <dbReference type="Proteomes" id="UP000241769"/>
    </source>
</evidence>
<evidence type="ECO:0000313" key="1">
    <source>
        <dbReference type="EMBL" id="PRP72984.1"/>
    </source>
</evidence>
<reference evidence="1 2" key="1">
    <citation type="journal article" date="2018" name="Genome Biol. Evol.">
        <title>Multiple Roots of Fruiting Body Formation in Amoebozoa.</title>
        <authorList>
            <person name="Hillmann F."/>
            <person name="Forbes G."/>
            <person name="Novohradska S."/>
            <person name="Ferling I."/>
            <person name="Riege K."/>
            <person name="Groth M."/>
            <person name="Westermann M."/>
            <person name="Marz M."/>
            <person name="Spaller T."/>
            <person name="Winckler T."/>
            <person name="Schaap P."/>
            <person name="Glockner G."/>
        </authorList>
    </citation>
    <scope>NUCLEOTIDE SEQUENCE [LARGE SCALE GENOMIC DNA]</scope>
    <source>
        <strain evidence="1 2">Jena</strain>
    </source>
</reference>
<accession>A0A2P6MMP6</accession>
<dbReference type="Proteomes" id="UP000241769">
    <property type="component" value="Unassembled WGS sequence"/>
</dbReference>
<sequence>HALSRPRGHLPHTSLLPVQNITTLYRHLSMLCTVLMRITVLDNKYKLSHKSARASGLAGLFCGNFLLR</sequence>
<dbReference type="AlphaFoldDB" id="A0A2P6MMP6"/>
<dbReference type="EMBL" id="MDYQ01000719">
    <property type="protein sequence ID" value="PRP72984.1"/>
    <property type="molecule type" value="Genomic_DNA"/>
</dbReference>
<gene>
    <name evidence="1" type="ORF">PROFUN_17060</name>
</gene>
<feature type="non-terminal residue" evidence="1">
    <location>
        <position position="1"/>
    </location>
</feature>
<name>A0A2P6MMP6_9EUKA</name>
<comment type="caution">
    <text evidence="1">The sequence shown here is derived from an EMBL/GenBank/DDBJ whole genome shotgun (WGS) entry which is preliminary data.</text>
</comment>
<organism evidence="1 2">
    <name type="scientific">Planoprotostelium fungivorum</name>
    <dbReference type="NCBI Taxonomy" id="1890364"/>
    <lineage>
        <taxon>Eukaryota</taxon>
        <taxon>Amoebozoa</taxon>
        <taxon>Evosea</taxon>
        <taxon>Variosea</taxon>
        <taxon>Cavosteliida</taxon>
        <taxon>Cavosteliaceae</taxon>
        <taxon>Planoprotostelium</taxon>
    </lineage>
</organism>
<protein>
    <submittedName>
        <fullName evidence="1">Uncharacterized protein</fullName>
    </submittedName>
</protein>
<keyword evidence="2" id="KW-1185">Reference proteome</keyword>
<dbReference type="InParanoid" id="A0A2P6MMP6"/>
<proteinExistence type="predicted"/>